<feature type="transmembrane region" description="Helical" evidence="5">
    <location>
        <begin position="65"/>
        <end position="98"/>
    </location>
</feature>
<comment type="caution">
    <text evidence="7">The sequence shown here is derived from an EMBL/GenBank/DDBJ whole genome shotgun (WGS) entry which is preliminary data.</text>
</comment>
<comment type="caution">
    <text evidence="5">Lacks conserved residue(s) required for the propagation of feature annotation.</text>
</comment>
<dbReference type="GO" id="GO:0006506">
    <property type="term" value="P:GPI anchor biosynthetic process"/>
    <property type="evidence" value="ECO:0007669"/>
    <property type="project" value="UniProtKB-UniPathway"/>
</dbReference>
<dbReference type="Gene3D" id="3.40.50.410">
    <property type="entry name" value="von Willebrand factor, type A domain"/>
    <property type="match status" value="1"/>
</dbReference>
<keyword evidence="10" id="KW-1185">Reference proteome</keyword>
<evidence type="ECO:0000259" key="6">
    <source>
        <dbReference type="PROSITE" id="PS50234"/>
    </source>
</evidence>
<feature type="transmembrane region" description="Helical" evidence="5">
    <location>
        <begin position="217"/>
        <end position="236"/>
    </location>
</feature>
<comment type="function">
    <text evidence="5">A acetyltransferase, which acetylates the inositol ring of phosphatidylinositol during biosynthesis of GPI-anchor.</text>
</comment>
<evidence type="ECO:0000256" key="2">
    <source>
        <dbReference type="ARBA" id="ARBA00022692"/>
    </source>
</evidence>
<evidence type="ECO:0000256" key="1">
    <source>
        <dbReference type="ARBA" id="ARBA00004141"/>
    </source>
</evidence>
<evidence type="ECO:0000313" key="9">
    <source>
        <dbReference type="Proteomes" id="UP000663842"/>
    </source>
</evidence>
<dbReference type="InterPro" id="IPR009447">
    <property type="entry name" value="PIGW/GWT1"/>
</dbReference>
<dbReference type="EMBL" id="CAJOBG010008360">
    <property type="protein sequence ID" value="CAF4241614.1"/>
    <property type="molecule type" value="Genomic_DNA"/>
</dbReference>
<protein>
    <recommendedName>
        <fullName evidence="5">Phosphatidylinositol-glycan biosynthesis class W protein</fullName>
        <ecNumber evidence="5">2.3.-.-</ecNumber>
    </recommendedName>
</protein>
<evidence type="ECO:0000313" key="10">
    <source>
        <dbReference type="Proteomes" id="UP000663866"/>
    </source>
</evidence>
<dbReference type="PROSITE" id="PS50234">
    <property type="entry name" value="VWFA"/>
    <property type="match status" value="1"/>
</dbReference>
<dbReference type="GO" id="GO:0072659">
    <property type="term" value="P:protein localization to plasma membrane"/>
    <property type="evidence" value="ECO:0007669"/>
    <property type="project" value="TreeGrafter"/>
</dbReference>
<gene>
    <name evidence="8" type="ORF">OVN521_LOCUS28544</name>
    <name evidence="7" type="ORF">UXM345_LOCUS27362</name>
</gene>
<accession>A0A820AS46</accession>
<keyword evidence="4 5" id="KW-0472">Membrane</keyword>
<dbReference type="GO" id="GO:0032216">
    <property type="term" value="F:glucosaminyl-phosphatidylinositol O-acyltransferase activity"/>
    <property type="evidence" value="ECO:0007669"/>
    <property type="project" value="TreeGrafter"/>
</dbReference>
<comment type="subcellular location">
    <subcellularLocation>
        <location evidence="5">Endoplasmic reticulum membrane</location>
        <topology evidence="5">Multi-pass membrane protein</topology>
    </subcellularLocation>
    <subcellularLocation>
        <location evidence="1">Membrane</location>
        <topology evidence="1">Multi-pass membrane protein</topology>
    </subcellularLocation>
</comment>
<keyword evidence="2 5" id="KW-0812">Transmembrane</keyword>
<dbReference type="Proteomes" id="UP000663866">
    <property type="component" value="Unassembled WGS sequence"/>
</dbReference>
<dbReference type="InterPro" id="IPR002035">
    <property type="entry name" value="VWF_A"/>
</dbReference>
<proteinExistence type="inferred from homology"/>
<feature type="transmembrane region" description="Helical" evidence="5">
    <location>
        <begin position="160"/>
        <end position="180"/>
    </location>
</feature>
<dbReference type="UniPathway" id="UPA00196"/>
<evidence type="ECO:0000256" key="3">
    <source>
        <dbReference type="ARBA" id="ARBA00022989"/>
    </source>
</evidence>
<dbReference type="InterPro" id="IPR036465">
    <property type="entry name" value="vWFA_dom_sf"/>
</dbReference>
<keyword evidence="5" id="KW-0012">Acyltransferase</keyword>
<feature type="transmembrane region" description="Helical" evidence="5">
    <location>
        <begin position="192"/>
        <end position="210"/>
    </location>
</feature>
<evidence type="ECO:0000256" key="4">
    <source>
        <dbReference type="ARBA" id="ARBA00023136"/>
    </source>
</evidence>
<dbReference type="PANTHER" id="PTHR20661:SF0">
    <property type="entry name" value="PHOSPHATIDYLINOSITOL-GLYCAN BIOSYNTHESIS CLASS W PROTEIN"/>
    <property type="match status" value="1"/>
</dbReference>
<dbReference type="PANTHER" id="PTHR20661">
    <property type="entry name" value="PHOSPHATIDYLINOSITOL-GLYCAN BIOSYNTHESIS CLASS W PROTEIN"/>
    <property type="match status" value="1"/>
</dbReference>
<keyword evidence="5" id="KW-0808">Transferase</keyword>
<dbReference type="Proteomes" id="UP000663842">
    <property type="component" value="Unassembled WGS sequence"/>
</dbReference>
<evidence type="ECO:0000313" key="8">
    <source>
        <dbReference type="EMBL" id="CAF4241614.1"/>
    </source>
</evidence>
<keyword evidence="3 5" id="KW-1133">Transmembrane helix</keyword>
<dbReference type="AlphaFoldDB" id="A0A820AS46"/>
<keyword evidence="5" id="KW-0337">GPI-anchor biosynthesis</keyword>
<sequence>MMDDYRQRKERFVSNLNGTTLFETGSVMITICSTYFLCQTLKSFISWPNIEKLSWMNYVIENVTLVIPMICVCTFLSSFSTWFHVILWLISILIYFLTKPTSSVSLVSSTSYSRNISWSNTDCNMYMYTCRMDLGVGLFAISHGMVSSEARNKQINVKELFLENIILFILGFIRLIVVKYFSYVEHVSEYGIHWNFFLTLCFMKLIGHCLLKITKNLISLIVVVMIFHEFILLKYFHVDNYLMSSNNVRKNFIDANREGIFSLGGYVCLYLIGVFIGRIIIHDESKQKFKQMGLQLFLGMVFLCVINWNSSRKLCNLSYVSSTAGLALQQLLLYNSMASNVMIVFCVDNTTSMALNVIKSREMVIDICKQVEKNNNIYIKIIKLESMRTRWFRVHCEFTNSMSEIVEQLLKCNNPDYIYPSKGIPVGDLLHDALNVDWPFNDDNQIINKKLVVLVTDGVPNGLFTPLDSIDPWVMSHKFHKKNIVLAVVGVGNDNFKCDAFYHALAKNTGGLYIPFVNAEHVLQGVIGKVIVRKDTFNEAFRLVPSEYIEIELYDYEAIIQCGNINQIKELFLEAITRADYDIIKMINDDKFRF</sequence>
<evidence type="ECO:0000313" key="7">
    <source>
        <dbReference type="EMBL" id="CAF4189805.1"/>
    </source>
</evidence>
<dbReference type="Pfam" id="PF06423">
    <property type="entry name" value="GWT1"/>
    <property type="match status" value="2"/>
</dbReference>
<dbReference type="EC" id="2.3.-.-" evidence="5"/>
<keyword evidence="5" id="KW-0256">Endoplasmic reticulum</keyword>
<comment type="similarity">
    <text evidence="5">Belongs to the PIGW family.</text>
</comment>
<organism evidence="7 9">
    <name type="scientific">Rotaria magnacalcarata</name>
    <dbReference type="NCBI Taxonomy" id="392030"/>
    <lineage>
        <taxon>Eukaryota</taxon>
        <taxon>Metazoa</taxon>
        <taxon>Spiralia</taxon>
        <taxon>Gnathifera</taxon>
        <taxon>Rotifera</taxon>
        <taxon>Eurotatoria</taxon>
        <taxon>Bdelloidea</taxon>
        <taxon>Philodinida</taxon>
        <taxon>Philodinidae</taxon>
        <taxon>Rotaria</taxon>
    </lineage>
</organism>
<feature type="transmembrane region" description="Helical" evidence="5">
    <location>
        <begin position="293"/>
        <end position="310"/>
    </location>
</feature>
<feature type="domain" description="VWFA" evidence="6">
    <location>
        <begin position="342"/>
        <end position="530"/>
    </location>
</feature>
<reference evidence="7" key="1">
    <citation type="submission" date="2021-02" db="EMBL/GenBank/DDBJ databases">
        <authorList>
            <person name="Nowell W R."/>
        </authorList>
    </citation>
    <scope>NUCLEOTIDE SEQUENCE</scope>
</reference>
<evidence type="ECO:0000256" key="5">
    <source>
        <dbReference type="RuleBase" id="RU280819"/>
    </source>
</evidence>
<dbReference type="EMBL" id="CAJOBF010005884">
    <property type="protein sequence ID" value="CAF4189805.1"/>
    <property type="molecule type" value="Genomic_DNA"/>
</dbReference>
<feature type="transmembrane region" description="Helical" evidence="5">
    <location>
        <begin position="260"/>
        <end position="281"/>
    </location>
</feature>
<dbReference type="SUPFAM" id="SSF53300">
    <property type="entry name" value="vWA-like"/>
    <property type="match status" value="1"/>
</dbReference>
<comment type="pathway">
    <text evidence="5">Glycolipid biosynthesis; glycosylphosphatidylinositol-anchor biosynthesis.</text>
</comment>
<name>A0A820AS46_9BILA</name>
<dbReference type="GO" id="GO:0005789">
    <property type="term" value="C:endoplasmic reticulum membrane"/>
    <property type="evidence" value="ECO:0007669"/>
    <property type="project" value="UniProtKB-SubCell"/>
</dbReference>